<dbReference type="SUPFAM" id="SSF54160">
    <property type="entry name" value="Chromo domain-like"/>
    <property type="match status" value="1"/>
</dbReference>
<dbReference type="Proteomes" id="UP000504634">
    <property type="component" value="Unplaced"/>
</dbReference>
<dbReference type="GO" id="GO:0005694">
    <property type="term" value="C:chromosome"/>
    <property type="evidence" value="ECO:0007669"/>
    <property type="project" value="UniProtKB-ARBA"/>
</dbReference>
<organism evidence="1 2">
    <name type="scientific">Drosophila lebanonensis</name>
    <name type="common">Fruit fly</name>
    <name type="synonym">Scaptodrosophila lebanonensis</name>
    <dbReference type="NCBI Taxonomy" id="7225"/>
    <lineage>
        <taxon>Eukaryota</taxon>
        <taxon>Metazoa</taxon>
        <taxon>Ecdysozoa</taxon>
        <taxon>Arthropoda</taxon>
        <taxon>Hexapoda</taxon>
        <taxon>Insecta</taxon>
        <taxon>Pterygota</taxon>
        <taxon>Neoptera</taxon>
        <taxon>Endopterygota</taxon>
        <taxon>Diptera</taxon>
        <taxon>Brachycera</taxon>
        <taxon>Muscomorpha</taxon>
        <taxon>Ephydroidea</taxon>
        <taxon>Drosophilidae</taxon>
        <taxon>Scaptodrosophila</taxon>
    </lineage>
</organism>
<accession>A0A6J2UBM7</accession>
<dbReference type="InterPro" id="IPR016197">
    <property type="entry name" value="Chromo-like_dom_sf"/>
</dbReference>
<keyword evidence="1" id="KW-1185">Reference proteome</keyword>
<proteinExistence type="predicted"/>
<evidence type="ECO:0000313" key="2">
    <source>
        <dbReference type="RefSeq" id="XP_030384602.1"/>
    </source>
</evidence>
<dbReference type="Gene3D" id="2.40.50.40">
    <property type="match status" value="1"/>
</dbReference>
<dbReference type="GeneID" id="115631894"/>
<evidence type="ECO:0000313" key="1">
    <source>
        <dbReference type="Proteomes" id="UP000504634"/>
    </source>
</evidence>
<dbReference type="AlphaFoldDB" id="A0A6J2UBM7"/>
<reference evidence="2" key="1">
    <citation type="submission" date="2025-08" db="UniProtKB">
        <authorList>
            <consortium name="RefSeq"/>
        </authorList>
    </citation>
    <scope>IDENTIFICATION</scope>
    <source>
        <strain evidence="2">11010-0011.00</strain>
        <tissue evidence="2">Whole body</tissue>
    </source>
</reference>
<gene>
    <name evidence="2" type="primary">LOC115631894</name>
</gene>
<dbReference type="RefSeq" id="XP_030384602.1">
    <property type="nucleotide sequence ID" value="XM_030528742.1"/>
</dbReference>
<name>A0A6J2UBM7_DROLE</name>
<dbReference type="OrthoDB" id="7839336at2759"/>
<sequence>MEKKTRKRLASTAEKMEHGGKYACTAAGKAKPSGLLQTEVVPLQKFSFDLSTLPAVPQVNGFERGYTAEALLDVFENQAGEHLLYVKFKNLQMPELVPLQIAGEHVQHLLPSFYEEYVQHWNKRQQQQQQQPQPQPMQY</sequence>
<protein>
    <submittedName>
        <fullName evidence="2">Uncharacterized protein LOC115631894</fullName>
    </submittedName>
</protein>